<sequence>MVALMTVLAFVGTGYSNVGDANNDIDEIKSYASTTYTTTILTGLLGLATVAGMGYVMFKGDE</sequence>
<proteinExistence type="predicted"/>
<gene>
    <name evidence="2" type="primary">ORF52</name>
</gene>
<accession>A0A6G9HDP0</accession>
<keyword evidence="1" id="KW-1133">Transmembrane helix</keyword>
<reference evidence="2" key="1">
    <citation type="journal article" date="2020" name="MBio">
        <title>A New Family of DNA Viruses Causing Disease in Crustaceans from Diverse Aquatic Biomes.</title>
        <authorList>
            <person name="Subramaniam K."/>
            <person name="Behringer D.C."/>
            <person name="Bojko J."/>
            <person name="Yutin N."/>
            <person name="Clark A.S."/>
            <person name="Bateman K.S."/>
            <person name="van Aerle R."/>
            <person name="Bass D."/>
            <person name="Kerr R.C."/>
            <person name="Koonin E.V."/>
            <person name="Stentiford G.D."/>
            <person name="Waltzek T.B."/>
        </authorList>
    </citation>
    <scope>NUCLEOTIDE SEQUENCE</scope>
</reference>
<feature type="transmembrane region" description="Helical" evidence="1">
    <location>
        <begin position="40"/>
        <end position="58"/>
    </location>
</feature>
<dbReference type="EMBL" id="MN604017">
    <property type="protein sequence ID" value="QIQ08668.1"/>
    <property type="molecule type" value="Genomic_DNA"/>
</dbReference>
<keyword evidence="1" id="KW-0472">Membrane</keyword>
<evidence type="ECO:0000313" key="2">
    <source>
        <dbReference type="EMBL" id="QIQ08668.1"/>
    </source>
</evidence>
<protein>
    <submittedName>
        <fullName evidence="2">Membrane protein</fullName>
    </submittedName>
</protein>
<evidence type="ECO:0000256" key="1">
    <source>
        <dbReference type="SAM" id="Phobius"/>
    </source>
</evidence>
<organism evidence="2">
    <name type="scientific">Panulirus argus virus 1</name>
    <dbReference type="NCBI Taxonomy" id="380624"/>
    <lineage>
        <taxon>Viruses</taxon>
    </lineage>
</organism>
<keyword evidence="1" id="KW-0812">Transmembrane</keyword>
<name>A0A6G9HDP0_9VIRU</name>